<dbReference type="Proteomes" id="UP000250235">
    <property type="component" value="Unassembled WGS sequence"/>
</dbReference>
<keyword evidence="3" id="KW-1185">Reference proteome</keyword>
<dbReference type="PANTHER" id="PTHR34945:SF4">
    <property type="entry name" value="2-OXOGLUTARATE (2OG) AND FE(II)-DEPENDENT OXYGENASE SUPERFAMILY PROTEIN"/>
    <property type="match status" value="1"/>
</dbReference>
<accession>A0A2Z7C895</accession>
<evidence type="ECO:0000313" key="3">
    <source>
        <dbReference type="Proteomes" id="UP000250235"/>
    </source>
</evidence>
<evidence type="ECO:0000313" key="2">
    <source>
        <dbReference type="EMBL" id="KZV40870.1"/>
    </source>
</evidence>
<name>A0A2Z7C895_9LAMI</name>
<sequence length="279" mass="31720">MAAERRWRPPSPIPTGKGSRSAVSPVLSEYIDKSSTVPDLMLPQHIRRRHKPEEISYGSLLFREKDAVRRLLRLATGHGVFGISDHGIPTEELRLALANSDRIFGLTVECLTSYGYHEKLVWRGDDQEMMEKANTVIGDDCFENLWKTMENVAAKLEEVAGELALVMDEIDGEQTTTRTCFNESTLRVYRYHRANIIDRISSSVVDETDRESGPYAFSLHVLLDSGEFCVQTDGRKLLFESSPDAIVVTMGKQIEVSWVVLLRTFFYRVTFTYYTGQIL</sequence>
<reference evidence="2 3" key="1">
    <citation type="journal article" date="2015" name="Proc. Natl. Acad. Sci. U.S.A.">
        <title>The resurrection genome of Boea hygrometrica: A blueprint for survival of dehydration.</title>
        <authorList>
            <person name="Xiao L."/>
            <person name="Yang G."/>
            <person name="Zhang L."/>
            <person name="Yang X."/>
            <person name="Zhao S."/>
            <person name="Ji Z."/>
            <person name="Zhou Q."/>
            <person name="Hu M."/>
            <person name="Wang Y."/>
            <person name="Chen M."/>
            <person name="Xu Y."/>
            <person name="Jin H."/>
            <person name="Xiao X."/>
            <person name="Hu G."/>
            <person name="Bao F."/>
            <person name="Hu Y."/>
            <person name="Wan P."/>
            <person name="Li L."/>
            <person name="Deng X."/>
            <person name="Kuang T."/>
            <person name="Xiang C."/>
            <person name="Zhu J.K."/>
            <person name="Oliver M.J."/>
            <person name="He Y."/>
        </authorList>
    </citation>
    <scope>NUCLEOTIDE SEQUENCE [LARGE SCALE GENOMIC DNA]</scope>
    <source>
        <strain evidence="3">cv. XS01</strain>
    </source>
</reference>
<dbReference type="Gene3D" id="2.60.120.330">
    <property type="entry name" value="B-lactam Antibiotic, Isopenicillin N Synthase, Chain"/>
    <property type="match status" value="1"/>
</dbReference>
<proteinExistence type="predicted"/>
<dbReference type="SUPFAM" id="SSF51197">
    <property type="entry name" value="Clavaminate synthase-like"/>
    <property type="match status" value="1"/>
</dbReference>
<evidence type="ECO:0000256" key="1">
    <source>
        <dbReference type="SAM" id="MobiDB-lite"/>
    </source>
</evidence>
<feature type="region of interest" description="Disordered" evidence="1">
    <location>
        <begin position="1"/>
        <end position="21"/>
    </location>
</feature>
<dbReference type="InterPro" id="IPR027443">
    <property type="entry name" value="IPNS-like_sf"/>
</dbReference>
<organism evidence="2 3">
    <name type="scientific">Dorcoceras hygrometricum</name>
    <dbReference type="NCBI Taxonomy" id="472368"/>
    <lineage>
        <taxon>Eukaryota</taxon>
        <taxon>Viridiplantae</taxon>
        <taxon>Streptophyta</taxon>
        <taxon>Embryophyta</taxon>
        <taxon>Tracheophyta</taxon>
        <taxon>Spermatophyta</taxon>
        <taxon>Magnoliopsida</taxon>
        <taxon>eudicotyledons</taxon>
        <taxon>Gunneridae</taxon>
        <taxon>Pentapetalae</taxon>
        <taxon>asterids</taxon>
        <taxon>lamiids</taxon>
        <taxon>Lamiales</taxon>
        <taxon>Gesneriaceae</taxon>
        <taxon>Didymocarpoideae</taxon>
        <taxon>Trichosporeae</taxon>
        <taxon>Loxocarpinae</taxon>
        <taxon>Dorcoceras</taxon>
    </lineage>
</organism>
<dbReference type="OrthoDB" id="1523082at2759"/>
<protein>
    <submittedName>
        <fullName evidence="2">2-oxoglutarate (2OG) and Fe(II)-dependent oxygenase superfamily protein</fullName>
    </submittedName>
</protein>
<dbReference type="AlphaFoldDB" id="A0A2Z7C895"/>
<dbReference type="PANTHER" id="PTHR34945">
    <property type="entry name" value="2-OXOGLUTARATE (2OG) AND FE(II)-DEPENDENT OXYGENASE SUPERFAMILY PROTEIN"/>
    <property type="match status" value="1"/>
</dbReference>
<gene>
    <name evidence="2" type="ORF">F511_22809</name>
</gene>
<dbReference type="EMBL" id="KQ999853">
    <property type="protein sequence ID" value="KZV40870.1"/>
    <property type="molecule type" value="Genomic_DNA"/>
</dbReference>